<reference evidence="6" key="2">
    <citation type="submission" date="2021-01" db="UniProtKB">
        <authorList>
            <consortium name="EnsemblPlants"/>
        </authorList>
    </citation>
    <scope>IDENTIFICATION</scope>
</reference>
<feature type="domain" description="Disease resistance N-terminal" evidence="5">
    <location>
        <begin position="2"/>
        <end position="64"/>
    </location>
</feature>
<dbReference type="Pfam" id="PF18052">
    <property type="entry name" value="Rx_N"/>
    <property type="match status" value="1"/>
</dbReference>
<dbReference type="PANTHER" id="PTHR19338">
    <property type="entry name" value="TRANSLOCASE OF INNER MITOCHONDRIAL MEMBRANE 13 HOMOLOG"/>
    <property type="match status" value="1"/>
</dbReference>
<dbReference type="Proteomes" id="UP000594261">
    <property type="component" value="Chromosome 9"/>
</dbReference>
<dbReference type="GO" id="GO:0043531">
    <property type="term" value="F:ADP binding"/>
    <property type="evidence" value="ECO:0007669"/>
    <property type="project" value="InterPro"/>
</dbReference>
<evidence type="ECO:0000313" key="7">
    <source>
        <dbReference type="Proteomes" id="UP000594261"/>
    </source>
</evidence>
<dbReference type="AlphaFoldDB" id="A0A7N2MGA8"/>
<dbReference type="InterPro" id="IPR027417">
    <property type="entry name" value="P-loop_NTPase"/>
</dbReference>
<organism evidence="6 7">
    <name type="scientific">Quercus lobata</name>
    <name type="common">Valley oak</name>
    <dbReference type="NCBI Taxonomy" id="97700"/>
    <lineage>
        <taxon>Eukaryota</taxon>
        <taxon>Viridiplantae</taxon>
        <taxon>Streptophyta</taxon>
        <taxon>Embryophyta</taxon>
        <taxon>Tracheophyta</taxon>
        <taxon>Spermatophyta</taxon>
        <taxon>Magnoliopsida</taxon>
        <taxon>eudicotyledons</taxon>
        <taxon>Gunneridae</taxon>
        <taxon>Pentapetalae</taxon>
        <taxon>rosids</taxon>
        <taxon>fabids</taxon>
        <taxon>Fagales</taxon>
        <taxon>Fagaceae</taxon>
        <taxon>Quercus</taxon>
    </lineage>
</organism>
<evidence type="ECO:0000256" key="3">
    <source>
        <dbReference type="ARBA" id="ARBA00022821"/>
    </source>
</evidence>
<dbReference type="Gramene" id="QL09p001935:mrna">
    <property type="protein sequence ID" value="QL09p001935:mrna"/>
    <property type="gene ID" value="QL09p001935"/>
</dbReference>
<protein>
    <submittedName>
        <fullName evidence="6">Uncharacterized protein</fullName>
    </submittedName>
</protein>
<dbReference type="InterPro" id="IPR002182">
    <property type="entry name" value="NB-ARC"/>
</dbReference>
<dbReference type="EnsemblPlants" id="QL09p001935:mrna">
    <property type="protein sequence ID" value="QL09p001935:mrna"/>
    <property type="gene ID" value="QL09p001935"/>
</dbReference>
<reference evidence="6 7" key="1">
    <citation type="journal article" date="2016" name="G3 (Bethesda)">
        <title>First Draft Assembly and Annotation of the Genome of a California Endemic Oak Quercus lobata Nee (Fagaceae).</title>
        <authorList>
            <person name="Sork V.L."/>
            <person name="Fitz-Gibbon S.T."/>
            <person name="Puiu D."/>
            <person name="Crepeau M."/>
            <person name="Gugger P.F."/>
            <person name="Sherman R."/>
            <person name="Stevens K."/>
            <person name="Langley C.H."/>
            <person name="Pellegrini M."/>
            <person name="Salzberg S.L."/>
        </authorList>
    </citation>
    <scope>NUCLEOTIDE SEQUENCE [LARGE SCALE GENOMIC DNA]</scope>
    <source>
        <strain evidence="6 7">cv. SW786</strain>
    </source>
</reference>
<dbReference type="SUPFAM" id="SSF52540">
    <property type="entry name" value="P-loop containing nucleoside triphosphate hydrolases"/>
    <property type="match status" value="1"/>
</dbReference>
<dbReference type="OMA" id="REMAPNN"/>
<keyword evidence="1" id="KW-0677">Repeat</keyword>
<dbReference type="Pfam" id="PF00931">
    <property type="entry name" value="NB-ARC"/>
    <property type="match status" value="1"/>
</dbReference>
<dbReference type="InterPro" id="IPR041118">
    <property type="entry name" value="Rx_N"/>
</dbReference>
<sequence>MGVRDAIGDVKDELISMQSFLVDADKKGTINEGEKTWVANVRDLANEVEDVIDQFMYHIISQQTGGRSARQLIMGWFMDGEPHQTVISIVGMGGSGKTTLVANTYNNDDVKKHFDYFAWITVSKAYELEDLLRSLITEFYESRKQANLVDLSSMNYRLLVKTLVNYLEKKCIYLS</sequence>
<evidence type="ECO:0000256" key="2">
    <source>
        <dbReference type="ARBA" id="ARBA00022741"/>
    </source>
</evidence>
<keyword evidence="7" id="KW-1185">Reference proteome</keyword>
<keyword evidence="3" id="KW-0611">Plant defense</keyword>
<evidence type="ECO:0000313" key="6">
    <source>
        <dbReference type="EnsemblPlants" id="QL09p001935:mrna"/>
    </source>
</evidence>
<keyword evidence="2" id="KW-0547">Nucleotide-binding</keyword>
<dbReference type="Gene3D" id="3.40.50.300">
    <property type="entry name" value="P-loop containing nucleotide triphosphate hydrolases"/>
    <property type="match status" value="1"/>
</dbReference>
<name>A0A7N2MGA8_QUELO</name>
<evidence type="ECO:0000259" key="4">
    <source>
        <dbReference type="Pfam" id="PF00931"/>
    </source>
</evidence>
<proteinExistence type="predicted"/>
<evidence type="ECO:0000259" key="5">
    <source>
        <dbReference type="Pfam" id="PF18052"/>
    </source>
</evidence>
<dbReference type="CDD" id="cd14798">
    <property type="entry name" value="RX-CC_like"/>
    <property type="match status" value="1"/>
</dbReference>
<evidence type="ECO:0000256" key="1">
    <source>
        <dbReference type="ARBA" id="ARBA00022737"/>
    </source>
</evidence>
<feature type="domain" description="NB-ARC" evidence="4">
    <location>
        <begin position="73"/>
        <end position="170"/>
    </location>
</feature>
<dbReference type="EMBL" id="LRBV02000009">
    <property type="status" value="NOT_ANNOTATED_CDS"/>
    <property type="molecule type" value="Genomic_DNA"/>
</dbReference>
<dbReference type="InParanoid" id="A0A7N2MGA8"/>
<dbReference type="PANTHER" id="PTHR19338:SF59">
    <property type="entry name" value="OS10G0162832 PROTEIN"/>
    <property type="match status" value="1"/>
</dbReference>
<dbReference type="GO" id="GO:0006952">
    <property type="term" value="P:defense response"/>
    <property type="evidence" value="ECO:0007669"/>
    <property type="project" value="UniProtKB-KW"/>
</dbReference>
<accession>A0A7N2MGA8</accession>
<dbReference type="InterPro" id="IPR038005">
    <property type="entry name" value="RX-like_CC"/>
</dbReference>